<evidence type="ECO:0000256" key="1">
    <source>
        <dbReference type="ARBA" id="ARBA00002672"/>
    </source>
</evidence>
<keyword evidence="9 10" id="KW-0472">Membrane</keyword>
<comment type="subcellular location">
    <subcellularLocation>
        <location evidence="2">Cell membrane</location>
        <topology evidence="2">Multi-pass membrane protein</topology>
    </subcellularLocation>
</comment>
<dbReference type="GO" id="GO:0034257">
    <property type="term" value="F:nicotinamide riboside transmembrane transporter activity"/>
    <property type="evidence" value="ECO:0007669"/>
    <property type="project" value="InterPro"/>
</dbReference>
<keyword evidence="8 10" id="KW-1133">Transmembrane helix</keyword>
<gene>
    <name evidence="11" type="ORF">AXK12_05580</name>
</gene>
<sequence length="213" mass="24200">MSEILGSAWIEPVATVLGALGVWLIVRQSMWNFPVGLVQVTLSGLVFYHSRFYGEVKLQVLYFVVLSYGWIHWARGDRRRDSINELAKVVSGEKPALPVTVLGWGWRVGYVFVGAVATVVWGTYMLRHTDAAAPYRDAFITCFSVVCTWLQARKRLENWIGWIVVDTVAGVTYLMSGLYWFGVLYLFFCALAARGHFEWSRAYRQNAASRLSE</sequence>
<evidence type="ECO:0000256" key="5">
    <source>
        <dbReference type="ARBA" id="ARBA00022448"/>
    </source>
</evidence>
<evidence type="ECO:0000313" key="11">
    <source>
        <dbReference type="EMBL" id="KXU35318.1"/>
    </source>
</evidence>
<dbReference type="RefSeq" id="WP_068712102.1">
    <property type="nucleotide sequence ID" value="NZ_LSZP01000043.1"/>
</dbReference>
<keyword evidence="5" id="KW-0813">Transport</keyword>
<evidence type="ECO:0000256" key="4">
    <source>
        <dbReference type="ARBA" id="ARBA00017522"/>
    </source>
</evidence>
<feature type="transmembrane region" description="Helical" evidence="10">
    <location>
        <begin position="104"/>
        <end position="126"/>
    </location>
</feature>
<dbReference type="GO" id="GO:0005886">
    <property type="term" value="C:plasma membrane"/>
    <property type="evidence" value="ECO:0007669"/>
    <property type="project" value="UniProtKB-SubCell"/>
</dbReference>
<dbReference type="STRING" id="1548208.AXK12_05580"/>
<evidence type="ECO:0000256" key="8">
    <source>
        <dbReference type="ARBA" id="ARBA00022989"/>
    </source>
</evidence>
<evidence type="ECO:0000256" key="3">
    <source>
        <dbReference type="ARBA" id="ARBA00006669"/>
    </source>
</evidence>
<keyword evidence="6" id="KW-1003">Cell membrane</keyword>
<proteinExistence type="inferred from homology"/>
<dbReference type="NCBIfam" id="TIGR01528">
    <property type="entry name" value="NMN_trans_PnuC"/>
    <property type="match status" value="1"/>
</dbReference>
<dbReference type="OrthoDB" id="9791248at2"/>
<comment type="similarity">
    <text evidence="3">Belongs to the nicotinamide ribonucleoside (NR) uptake permease (TC 4.B.1) family.</text>
</comment>
<evidence type="ECO:0000256" key="9">
    <source>
        <dbReference type="ARBA" id="ARBA00023136"/>
    </source>
</evidence>
<name>A0A139SL88_9BACT</name>
<dbReference type="Pfam" id="PF04973">
    <property type="entry name" value="NMN_transporter"/>
    <property type="match status" value="1"/>
</dbReference>
<evidence type="ECO:0000256" key="10">
    <source>
        <dbReference type="SAM" id="Phobius"/>
    </source>
</evidence>
<evidence type="ECO:0000256" key="2">
    <source>
        <dbReference type="ARBA" id="ARBA00004651"/>
    </source>
</evidence>
<dbReference type="AlphaFoldDB" id="A0A139SL88"/>
<dbReference type="EMBL" id="LSZP01000043">
    <property type="protein sequence ID" value="KXU35318.1"/>
    <property type="molecule type" value="Genomic_DNA"/>
</dbReference>
<reference evidence="11 12" key="1">
    <citation type="submission" date="2016-02" db="EMBL/GenBank/DDBJ databases">
        <authorList>
            <person name="Wen L."/>
            <person name="He K."/>
            <person name="Yang H."/>
        </authorList>
    </citation>
    <scope>NUCLEOTIDE SEQUENCE [LARGE SCALE GENOMIC DNA]</scope>
    <source>
        <strain evidence="11 12">CV41</strain>
    </source>
</reference>
<evidence type="ECO:0000313" key="12">
    <source>
        <dbReference type="Proteomes" id="UP000071392"/>
    </source>
</evidence>
<keyword evidence="12" id="KW-1185">Reference proteome</keyword>
<feature type="transmembrane region" description="Helical" evidence="10">
    <location>
        <begin position="7"/>
        <end position="25"/>
    </location>
</feature>
<keyword evidence="7 10" id="KW-0812">Transmembrane</keyword>
<dbReference type="PANTHER" id="PTHR36122:SF2">
    <property type="entry name" value="NICOTINAMIDE RIBOSIDE TRANSPORTER PNUC"/>
    <property type="match status" value="1"/>
</dbReference>
<comment type="function">
    <text evidence="1">Required for nicotinamide riboside transport across the inner membrane.</text>
</comment>
<evidence type="ECO:0000256" key="6">
    <source>
        <dbReference type="ARBA" id="ARBA00022475"/>
    </source>
</evidence>
<protein>
    <recommendedName>
        <fullName evidence="4">Nicotinamide riboside transporter PnuC</fullName>
    </recommendedName>
</protein>
<dbReference type="PANTHER" id="PTHR36122">
    <property type="entry name" value="NICOTINAMIDE RIBOSIDE TRANSPORTER PNUC"/>
    <property type="match status" value="1"/>
</dbReference>
<evidence type="ECO:0000256" key="7">
    <source>
        <dbReference type="ARBA" id="ARBA00022692"/>
    </source>
</evidence>
<accession>A0A139SL88</accession>
<dbReference type="Proteomes" id="UP000071392">
    <property type="component" value="Unassembled WGS sequence"/>
</dbReference>
<organism evidence="11 12">
    <name type="scientific">Cephaloticoccus capnophilus</name>
    <dbReference type="NCBI Taxonomy" id="1548208"/>
    <lineage>
        <taxon>Bacteria</taxon>
        <taxon>Pseudomonadati</taxon>
        <taxon>Verrucomicrobiota</taxon>
        <taxon>Opitutia</taxon>
        <taxon>Opitutales</taxon>
        <taxon>Opitutaceae</taxon>
        <taxon>Cephaloticoccus</taxon>
    </lineage>
</organism>
<comment type="caution">
    <text evidence="11">The sequence shown here is derived from an EMBL/GenBank/DDBJ whole genome shotgun (WGS) entry which is preliminary data.</text>
</comment>
<feature type="transmembrane region" description="Helical" evidence="10">
    <location>
        <begin position="31"/>
        <end position="48"/>
    </location>
</feature>
<dbReference type="InterPro" id="IPR006419">
    <property type="entry name" value="NMN_transpt_PnuC"/>
</dbReference>